<feature type="domain" description="Large ribosomal subunit protein uL5 N-terminal" evidence="7">
    <location>
        <begin position="25"/>
        <end position="81"/>
    </location>
</feature>
<dbReference type="Pfam" id="PF00281">
    <property type="entry name" value="Ribosomal_L5"/>
    <property type="match status" value="1"/>
</dbReference>
<dbReference type="PIRSF" id="PIRSF002161">
    <property type="entry name" value="Ribosomal_L5"/>
    <property type="match status" value="1"/>
</dbReference>
<protein>
    <recommendedName>
        <fullName evidence="4 5">Large ribosomal subunit protein uL5</fullName>
    </recommendedName>
</protein>
<dbReference type="GO" id="GO:0006412">
    <property type="term" value="P:translation"/>
    <property type="evidence" value="ECO:0007669"/>
    <property type="project" value="UniProtKB-UniRule"/>
</dbReference>
<evidence type="ECO:0000256" key="4">
    <source>
        <dbReference type="ARBA" id="ARBA00035245"/>
    </source>
</evidence>
<dbReference type="KEGG" id="acaf:CA12_21410"/>
<reference evidence="9 10" key="1">
    <citation type="submission" date="2019-02" db="EMBL/GenBank/DDBJ databases">
        <title>Deep-cultivation of Planctomycetes and their phenomic and genomic characterization uncovers novel biology.</title>
        <authorList>
            <person name="Wiegand S."/>
            <person name="Jogler M."/>
            <person name="Boedeker C."/>
            <person name="Pinto D."/>
            <person name="Vollmers J."/>
            <person name="Rivas-Marin E."/>
            <person name="Kohn T."/>
            <person name="Peeters S.H."/>
            <person name="Heuer A."/>
            <person name="Rast P."/>
            <person name="Oberbeckmann S."/>
            <person name="Bunk B."/>
            <person name="Jeske O."/>
            <person name="Meyerdierks A."/>
            <person name="Storesund J.E."/>
            <person name="Kallscheuer N."/>
            <person name="Luecker S."/>
            <person name="Lage O.M."/>
            <person name="Pohl T."/>
            <person name="Merkel B.J."/>
            <person name="Hornburger P."/>
            <person name="Mueller R.-W."/>
            <person name="Bruemmer F."/>
            <person name="Labrenz M."/>
            <person name="Spormann A.M."/>
            <person name="Op den Camp H."/>
            <person name="Overmann J."/>
            <person name="Amann R."/>
            <person name="Jetten M.S.M."/>
            <person name="Mascher T."/>
            <person name="Medema M.H."/>
            <person name="Devos D.P."/>
            <person name="Kaster A.-K."/>
            <person name="Ovreas L."/>
            <person name="Rohde M."/>
            <person name="Galperin M.Y."/>
            <person name="Jogler C."/>
        </authorList>
    </citation>
    <scope>NUCLEOTIDE SEQUENCE [LARGE SCALE GENOMIC DNA]</scope>
    <source>
        <strain evidence="9 10">CA12</strain>
    </source>
</reference>
<sequence length="189" mass="21306">MQPRLRTKYENEVLPELKQEIGRDNPHALPKLKKIVISMGLGEASRDSKLIDQAQDMLSIIAGQKAARRKATKSISQFRLREGTEVGVMVTLRGARMYEFLDRLVALALPRVRDFRGLNPKGFDGAGNFNMGLNEQYVFPEVDPDRFPNQQGMNIVMVTTAQNDDEGRLLMRKLGLPLRKPGDTGGRRK</sequence>
<keyword evidence="5" id="KW-0694">RNA-binding</keyword>
<dbReference type="GO" id="GO:0003735">
    <property type="term" value="F:structural constituent of ribosome"/>
    <property type="evidence" value="ECO:0007669"/>
    <property type="project" value="InterPro"/>
</dbReference>
<dbReference type="InterPro" id="IPR022803">
    <property type="entry name" value="Ribosomal_uL5_dom_sf"/>
</dbReference>
<dbReference type="Proteomes" id="UP000318741">
    <property type="component" value="Chromosome"/>
</dbReference>
<evidence type="ECO:0000256" key="2">
    <source>
        <dbReference type="ARBA" id="ARBA00022980"/>
    </source>
</evidence>
<keyword evidence="10" id="KW-1185">Reference proteome</keyword>
<dbReference type="Gene3D" id="3.30.1440.10">
    <property type="match status" value="1"/>
</dbReference>
<evidence type="ECO:0000256" key="6">
    <source>
        <dbReference type="RuleBase" id="RU003930"/>
    </source>
</evidence>
<evidence type="ECO:0000313" key="9">
    <source>
        <dbReference type="EMBL" id="QDT16043.1"/>
    </source>
</evidence>
<dbReference type="OrthoDB" id="9806626at2"/>
<dbReference type="GO" id="GO:1990904">
    <property type="term" value="C:ribonucleoprotein complex"/>
    <property type="evidence" value="ECO:0007669"/>
    <property type="project" value="UniProtKB-KW"/>
</dbReference>
<dbReference type="FunFam" id="3.30.1440.10:FF:000001">
    <property type="entry name" value="50S ribosomal protein L5"/>
    <property type="match status" value="1"/>
</dbReference>
<comment type="function">
    <text evidence="5">This is 1 of the proteins that bind and probably mediate the attachment of the 5S RNA into the large ribosomal subunit, where it forms part of the central protuberance. In the 70S ribosome it contacts protein S13 of the 30S subunit (bridge B1b), connecting the 2 subunits; this bridge is implicated in subunit movement. Contacts the P site tRNA; the 5S rRNA and some of its associated proteins might help stabilize positioning of ribosome-bound tRNAs.</text>
</comment>
<dbReference type="GO" id="GO:0019843">
    <property type="term" value="F:rRNA binding"/>
    <property type="evidence" value="ECO:0007669"/>
    <property type="project" value="UniProtKB-UniRule"/>
</dbReference>
<accession>A0A517P9J4</accession>
<dbReference type="EMBL" id="CP036265">
    <property type="protein sequence ID" value="QDT16043.1"/>
    <property type="molecule type" value="Genomic_DNA"/>
</dbReference>
<dbReference type="SUPFAM" id="SSF55282">
    <property type="entry name" value="RL5-like"/>
    <property type="match status" value="1"/>
</dbReference>
<keyword evidence="3 5" id="KW-0687">Ribonucleoprotein</keyword>
<dbReference type="NCBIfam" id="NF000585">
    <property type="entry name" value="PRK00010.1"/>
    <property type="match status" value="1"/>
</dbReference>
<comment type="subunit">
    <text evidence="5">Part of the 50S ribosomal subunit; part of the 5S rRNA/L5/L18/L25 subcomplex. Contacts the 5S rRNA and the P site tRNA. Forms a bridge to the 30S subunit in the 70S ribosome.</text>
</comment>
<dbReference type="GO" id="GO:0000049">
    <property type="term" value="F:tRNA binding"/>
    <property type="evidence" value="ECO:0007669"/>
    <property type="project" value="UniProtKB-UniRule"/>
</dbReference>
<feature type="domain" description="Large ribosomal subunit protein uL5 C-terminal" evidence="8">
    <location>
        <begin position="86"/>
        <end position="177"/>
    </location>
</feature>
<dbReference type="AlphaFoldDB" id="A0A517P9J4"/>
<dbReference type="InterPro" id="IPR031310">
    <property type="entry name" value="Ribosomal_uL5_N"/>
</dbReference>
<evidence type="ECO:0000256" key="5">
    <source>
        <dbReference type="HAMAP-Rule" id="MF_01333"/>
    </source>
</evidence>
<proteinExistence type="inferred from homology"/>
<dbReference type="HAMAP" id="MF_01333_B">
    <property type="entry name" value="Ribosomal_uL5_B"/>
    <property type="match status" value="1"/>
</dbReference>
<evidence type="ECO:0000313" key="10">
    <source>
        <dbReference type="Proteomes" id="UP000318741"/>
    </source>
</evidence>
<keyword evidence="2 5" id="KW-0689">Ribosomal protein</keyword>
<keyword evidence="5" id="KW-0699">rRNA-binding</keyword>
<dbReference type="InterPro" id="IPR020930">
    <property type="entry name" value="Ribosomal_uL5_bac-type"/>
</dbReference>
<gene>
    <name evidence="5 9" type="primary">rplE</name>
    <name evidence="9" type="ORF">CA12_21410</name>
</gene>
<comment type="similarity">
    <text evidence="1 5 6">Belongs to the universal ribosomal protein uL5 family.</text>
</comment>
<evidence type="ECO:0000259" key="8">
    <source>
        <dbReference type="Pfam" id="PF00673"/>
    </source>
</evidence>
<dbReference type="RefSeq" id="WP_145358921.1">
    <property type="nucleotide sequence ID" value="NZ_CP036265.1"/>
</dbReference>
<name>A0A517P9J4_9PLAN</name>
<dbReference type="GO" id="GO:0005840">
    <property type="term" value="C:ribosome"/>
    <property type="evidence" value="ECO:0007669"/>
    <property type="project" value="UniProtKB-KW"/>
</dbReference>
<dbReference type="InterPro" id="IPR031309">
    <property type="entry name" value="Ribosomal_uL5_C"/>
</dbReference>
<organism evidence="9 10">
    <name type="scientific">Alienimonas californiensis</name>
    <dbReference type="NCBI Taxonomy" id="2527989"/>
    <lineage>
        <taxon>Bacteria</taxon>
        <taxon>Pseudomonadati</taxon>
        <taxon>Planctomycetota</taxon>
        <taxon>Planctomycetia</taxon>
        <taxon>Planctomycetales</taxon>
        <taxon>Planctomycetaceae</taxon>
        <taxon>Alienimonas</taxon>
    </lineage>
</organism>
<evidence type="ECO:0000256" key="3">
    <source>
        <dbReference type="ARBA" id="ARBA00023274"/>
    </source>
</evidence>
<evidence type="ECO:0000259" key="7">
    <source>
        <dbReference type="Pfam" id="PF00281"/>
    </source>
</evidence>
<dbReference type="Pfam" id="PF00673">
    <property type="entry name" value="Ribosomal_L5_C"/>
    <property type="match status" value="1"/>
</dbReference>
<dbReference type="PANTHER" id="PTHR11994">
    <property type="entry name" value="60S RIBOSOMAL PROTEIN L11-RELATED"/>
    <property type="match status" value="1"/>
</dbReference>
<dbReference type="InterPro" id="IPR002132">
    <property type="entry name" value="Ribosomal_uL5"/>
</dbReference>
<evidence type="ECO:0000256" key="1">
    <source>
        <dbReference type="ARBA" id="ARBA00008553"/>
    </source>
</evidence>
<keyword evidence="5" id="KW-0820">tRNA-binding</keyword>